<organism evidence="2 3">
    <name type="scientific">Uncinula necator</name>
    <name type="common">Grape powdery mildew</name>
    <dbReference type="NCBI Taxonomy" id="52586"/>
    <lineage>
        <taxon>Eukaryota</taxon>
        <taxon>Fungi</taxon>
        <taxon>Dikarya</taxon>
        <taxon>Ascomycota</taxon>
        <taxon>Pezizomycotina</taxon>
        <taxon>Leotiomycetes</taxon>
        <taxon>Erysiphales</taxon>
        <taxon>Erysiphaceae</taxon>
        <taxon>Erysiphe</taxon>
    </lineage>
</organism>
<dbReference type="OMA" id="NACHLIT"/>
<evidence type="ECO:0000313" key="2">
    <source>
        <dbReference type="EMBL" id="KHJ30181.1"/>
    </source>
</evidence>
<name>A0A0B1NZU6_UNCNE</name>
<reference evidence="2 3" key="1">
    <citation type="journal article" date="2014" name="BMC Genomics">
        <title>Adaptive genomic structural variation in the grape powdery mildew pathogen, Erysiphe necator.</title>
        <authorList>
            <person name="Jones L."/>
            <person name="Riaz S."/>
            <person name="Morales-Cruz A."/>
            <person name="Amrine K.C."/>
            <person name="McGuire B."/>
            <person name="Gubler W.D."/>
            <person name="Walker M.A."/>
            <person name="Cantu D."/>
        </authorList>
    </citation>
    <scope>NUCLEOTIDE SEQUENCE [LARGE SCALE GENOMIC DNA]</scope>
    <source>
        <strain evidence="3">c</strain>
    </source>
</reference>
<keyword evidence="3" id="KW-1185">Reference proteome</keyword>
<dbReference type="EMBL" id="JNVN01004845">
    <property type="protein sequence ID" value="KHJ30181.1"/>
    <property type="molecule type" value="Genomic_DNA"/>
</dbReference>
<feature type="region of interest" description="Disordered" evidence="1">
    <location>
        <begin position="1"/>
        <end position="39"/>
    </location>
</feature>
<dbReference type="STRING" id="52586.A0A0B1NZU6"/>
<sequence length="323" mass="37118">MEKRHGYQVPYGRESRSILRSNPNQHDTSIRSTFEERPSRPQWKNADWAEFIERLAIKLRELVTTKGQLTTTKDIDQRVTDITKMIQNIAEDLIPKVKSSQYAKPYWTKECSRVVTAARKARRERRAVVSEASNDPTKLWKLAKWARKNAKEKHTLPQIPDIIDKEGKIHTEAQKKARTMAQHFFPPPISANTQDIVGTVYPEELQTIVKNICQNEVEQTLGMIPSDKAPGPYRIPNRLLKHCRKALSKVLVDLFNSCLRLGYHPRGFKESIKVVLRKPQKPSYDTSKAYRPVALLNTVGKLLEKLVANRISKAAEDHNLLPE</sequence>
<comment type="caution">
    <text evidence="2">The sequence shown here is derived from an EMBL/GenBank/DDBJ whole genome shotgun (WGS) entry which is preliminary data.</text>
</comment>
<evidence type="ECO:0000313" key="3">
    <source>
        <dbReference type="Proteomes" id="UP000030854"/>
    </source>
</evidence>
<protein>
    <submittedName>
        <fullName evidence="2">Putative zinc knuckle domain protein</fullName>
    </submittedName>
</protein>
<feature type="compositionally biased region" description="Polar residues" evidence="1">
    <location>
        <begin position="18"/>
        <end position="32"/>
    </location>
</feature>
<gene>
    <name evidence="2" type="ORF">EV44_g4088</name>
</gene>
<dbReference type="HOGENOM" id="CLU_861060_0_0_1"/>
<dbReference type="PANTHER" id="PTHR33481:SF1">
    <property type="entry name" value="ENDONUCLEASE_EXONUCLEASE_PHOSPHATASE DOMAIN-CONTAINING PROTEIN-RELATED"/>
    <property type="match status" value="1"/>
</dbReference>
<proteinExistence type="predicted"/>
<dbReference type="PANTHER" id="PTHR33481">
    <property type="entry name" value="REVERSE TRANSCRIPTASE"/>
    <property type="match status" value="1"/>
</dbReference>
<accession>A0A0B1NZU6</accession>
<evidence type="ECO:0000256" key="1">
    <source>
        <dbReference type="SAM" id="MobiDB-lite"/>
    </source>
</evidence>
<dbReference type="AlphaFoldDB" id="A0A0B1NZU6"/>
<dbReference type="Proteomes" id="UP000030854">
    <property type="component" value="Unassembled WGS sequence"/>
</dbReference>